<dbReference type="EMBL" id="MU394357">
    <property type="protein sequence ID" value="KAI6083117.1"/>
    <property type="molecule type" value="Genomic_DNA"/>
</dbReference>
<gene>
    <name evidence="1" type="ORF">F4821DRAFT_245456</name>
</gene>
<evidence type="ECO:0000313" key="1">
    <source>
        <dbReference type="EMBL" id="KAI6083117.1"/>
    </source>
</evidence>
<evidence type="ECO:0000313" key="2">
    <source>
        <dbReference type="Proteomes" id="UP001497680"/>
    </source>
</evidence>
<organism evidence="1 2">
    <name type="scientific">Hypoxylon rubiginosum</name>
    <dbReference type="NCBI Taxonomy" id="110542"/>
    <lineage>
        <taxon>Eukaryota</taxon>
        <taxon>Fungi</taxon>
        <taxon>Dikarya</taxon>
        <taxon>Ascomycota</taxon>
        <taxon>Pezizomycotina</taxon>
        <taxon>Sordariomycetes</taxon>
        <taxon>Xylariomycetidae</taxon>
        <taxon>Xylariales</taxon>
        <taxon>Hypoxylaceae</taxon>
        <taxon>Hypoxylon</taxon>
    </lineage>
</organism>
<name>A0ACC0CRP2_9PEZI</name>
<keyword evidence="2" id="KW-1185">Reference proteome</keyword>
<reference evidence="1 2" key="1">
    <citation type="journal article" date="2022" name="New Phytol.">
        <title>Ecological generalism drives hyperdiversity of secondary metabolite gene clusters in xylarialean endophytes.</title>
        <authorList>
            <person name="Franco M.E.E."/>
            <person name="Wisecaver J.H."/>
            <person name="Arnold A.E."/>
            <person name="Ju Y.M."/>
            <person name="Slot J.C."/>
            <person name="Ahrendt S."/>
            <person name="Moore L.P."/>
            <person name="Eastman K.E."/>
            <person name="Scott K."/>
            <person name="Konkel Z."/>
            <person name="Mondo S.J."/>
            <person name="Kuo A."/>
            <person name="Hayes R.D."/>
            <person name="Haridas S."/>
            <person name="Andreopoulos B."/>
            <person name="Riley R."/>
            <person name="LaButti K."/>
            <person name="Pangilinan J."/>
            <person name="Lipzen A."/>
            <person name="Amirebrahimi M."/>
            <person name="Yan J."/>
            <person name="Adam C."/>
            <person name="Keymanesh K."/>
            <person name="Ng V."/>
            <person name="Louie K."/>
            <person name="Northen T."/>
            <person name="Drula E."/>
            <person name="Henrissat B."/>
            <person name="Hsieh H.M."/>
            <person name="Youens-Clark K."/>
            <person name="Lutzoni F."/>
            <person name="Miadlikowska J."/>
            <person name="Eastwood D.C."/>
            <person name="Hamelin R.C."/>
            <person name="Grigoriev I.V."/>
            <person name="U'Ren J.M."/>
        </authorList>
    </citation>
    <scope>NUCLEOTIDE SEQUENCE [LARGE SCALE GENOMIC DNA]</scope>
    <source>
        <strain evidence="1 2">ER1909</strain>
    </source>
</reference>
<dbReference type="Proteomes" id="UP001497680">
    <property type="component" value="Unassembled WGS sequence"/>
</dbReference>
<accession>A0ACC0CRP2</accession>
<sequence>METEMHSGTECQLCKLNIPRLDSRSLPMSLLLQSAEEGCRSCGTLEACIRTIVDPKRRHFDCYYLISNNTAVTSLSDPLICISLYLSYTDIKVQFCQVQETYRHASPGWVDVPDQTDSDESLAWAKERLESCIKHHNCSTASHSYCPTRVLDVSFGNDPDYIRVVDKNETYSRQYFALSHCWGKPDEMTTKLTVHTHEEYRTRGLVVESLPQTFKDAVQFTRNMGYQYLWIDSLCIIQRDYEKDSNDDKSMAEEDWKRESGKMCSVYQNSHLTLAAAWGRGCRDGLFYRQNIAKFQRTMPNGFSNFVFARETMDHDRLPYSPLFKRSWAFQERLLSPRTLYFSRIELVWSCKMDAKCQCGGDILSFDVPKVLSQEHIFQESNHIKVWHDLLIKYGLTTSSHGCDRLAAIEGLAKYLNPQMKRVYLAGLWQDSFWEDFMWTTSSGYGERTEQTEPPPVKNKWSSDRWLFPTWSWASIIGIPEWQDKIARVLVGGVMAYYEWNADTPYKLHLEGVVVLVRVSEPPFSTFGKGGEFYPDYDISLEGKGFIGREATIHCLRVSNQDGRLISVALHCVDETNQLYERIGIVYFDTEYYGVLPRWWTDGDRLEPMRVCLI</sequence>
<comment type="caution">
    <text evidence="1">The sequence shown here is derived from an EMBL/GenBank/DDBJ whole genome shotgun (WGS) entry which is preliminary data.</text>
</comment>
<protein>
    <submittedName>
        <fullName evidence="1">Heterokaryon incompatibility protein-domain-containing protein</fullName>
    </submittedName>
</protein>
<proteinExistence type="predicted"/>